<reference evidence="5" key="1">
    <citation type="journal article" date="2019" name="Int. J. Syst. Evol. Microbiol.">
        <title>The Global Catalogue of Microorganisms (GCM) 10K type strain sequencing project: providing services to taxonomists for standard genome sequencing and annotation.</title>
        <authorList>
            <consortium name="The Broad Institute Genomics Platform"/>
            <consortium name="The Broad Institute Genome Sequencing Center for Infectious Disease"/>
            <person name="Wu L."/>
            <person name="Ma J."/>
        </authorList>
    </citation>
    <scope>NUCLEOTIDE SEQUENCE [LARGE SCALE GENOMIC DNA]</scope>
    <source>
        <strain evidence="5">CGMCC 4.1437</strain>
    </source>
</reference>
<feature type="region of interest" description="Disordered" evidence="1">
    <location>
        <begin position="1"/>
        <end position="40"/>
    </location>
</feature>
<name>A0ABW0WYT2_9ACTN</name>
<dbReference type="Gene3D" id="3.40.630.120">
    <property type="match status" value="1"/>
</dbReference>
<evidence type="ECO:0000313" key="5">
    <source>
        <dbReference type="Proteomes" id="UP001595975"/>
    </source>
</evidence>
<keyword evidence="4" id="KW-0808">Transferase</keyword>
<dbReference type="Pfam" id="PF18082">
    <property type="entry name" value="NAT_N"/>
    <property type="match status" value="1"/>
</dbReference>
<evidence type="ECO:0000259" key="3">
    <source>
        <dbReference type="Pfam" id="PF18164"/>
    </source>
</evidence>
<evidence type="ECO:0000256" key="1">
    <source>
        <dbReference type="SAM" id="MobiDB-lite"/>
    </source>
</evidence>
<accession>A0ABW0WYT2</accession>
<protein>
    <submittedName>
        <fullName evidence="4">Acyltransferase domain-containing protein</fullName>
    </submittedName>
</protein>
<keyword evidence="5" id="KW-1185">Reference proteome</keyword>
<dbReference type="EMBL" id="JBHSOF010000005">
    <property type="protein sequence ID" value="MFC5662705.1"/>
    <property type="molecule type" value="Genomic_DNA"/>
</dbReference>
<dbReference type="GO" id="GO:0016746">
    <property type="term" value="F:acyltransferase activity"/>
    <property type="evidence" value="ECO:0007669"/>
    <property type="project" value="UniProtKB-KW"/>
</dbReference>
<sequence>MQPPIPHLPHLPHEPPAQPPEPPGPAGPTPPPGLPQLPELPELPADEELVEALLALAVPFEEVNGLLAARTRLGRDRGLRTLFEEMLATQARAVGTLGQPAGLDRHWAAGVAGGEGLAPLLFVALAPLARAHHRALGVPAGVTRSTLADLGRQLVVSRWRGHSGLGNARWLTLHFRGELFQLGRLQFQRARLTGADAEAARAAGAGEWALQLHIPDHCGPLSPGACDRALERARAFFPRHFPGEPYRSACVFSWLLDPQLAAYLPAESNIMRFQRRFTPLERPHRPPVPEDANPLKFVFGDAGRPLESLPRDTVVQRALVDHLRAGGHWYVRGGWLAL</sequence>
<gene>
    <name evidence="4" type="ORF">ACFP3U_06865</name>
</gene>
<evidence type="ECO:0000313" key="4">
    <source>
        <dbReference type="EMBL" id="MFC5662705.1"/>
    </source>
</evidence>
<proteinExistence type="predicted"/>
<feature type="domain" description="N-acyltransferase N-terminal" evidence="2">
    <location>
        <begin position="48"/>
        <end position="177"/>
    </location>
</feature>
<keyword evidence="4" id="KW-0012">Acyltransferase</keyword>
<evidence type="ECO:0000259" key="2">
    <source>
        <dbReference type="Pfam" id="PF18082"/>
    </source>
</evidence>
<feature type="domain" description="GNAT-like C-terminal" evidence="3">
    <location>
        <begin position="179"/>
        <end position="336"/>
    </location>
</feature>
<organism evidence="4 5">
    <name type="scientific">Kitasatospora misakiensis</name>
    <dbReference type="NCBI Taxonomy" id="67330"/>
    <lineage>
        <taxon>Bacteria</taxon>
        <taxon>Bacillati</taxon>
        <taxon>Actinomycetota</taxon>
        <taxon>Actinomycetes</taxon>
        <taxon>Kitasatosporales</taxon>
        <taxon>Streptomycetaceae</taxon>
        <taxon>Kitasatospora</taxon>
    </lineage>
</organism>
<dbReference type="Proteomes" id="UP001595975">
    <property type="component" value="Unassembled WGS sequence"/>
</dbReference>
<comment type="caution">
    <text evidence="4">The sequence shown here is derived from an EMBL/GenBank/DDBJ whole genome shotgun (WGS) entry which is preliminary data.</text>
</comment>
<dbReference type="InterPro" id="IPR041644">
    <property type="entry name" value="GNAT_C"/>
</dbReference>
<dbReference type="RefSeq" id="WP_380224314.1">
    <property type="nucleotide sequence ID" value="NZ_JBHSOF010000005.1"/>
</dbReference>
<dbReference type="Pfam" id="PF18164">
    <property type="entry name" value="GNAT_C"/>
    <property type="match status" value="1"/>
</dbReference>
<feature type="compositionally biased region" description="Pro residues" evidence="1">
    <location>
        <begin position="1"/>
        <end position="35"/>
    </location>
</feature>
<dbReference type="InterPro" id="IPR041273">
    <property type="entry name" value="NAT_N"/>
</dbReference>